<name>A0ABS1C1G1_9BACT</name>
<dbReference type="CDD" id="cd14728">
    <property type="entry name" value="Ere-like"/>
    <property type="match status" value="1"/>
</dbReference>
<dbReference type="EMBL" id="JAEHFX010000004">
    <property type="protein sequence ID" value="MBK0403239.1"/>
    <property type="molecule type" value="Genomic_DNA"/>
</dbReference>
<dbReference type="InterPro" id="IPR052036">
    <property type="entry name" value="Hydrolase/PRTase-associated"/>
</dbReference>
<dbReference type="Gene3D" id="3.30.1870.10">
    <property type="entry name" value="EreA-like, domain 2"/>
    <property type="match status" value="1"/>
</dbReference>
<sequence length="391" mass="45185">MKIYLLFLLLTVFFIKDGLGQLIREKVYLKQPSSPANPSYKQLKPYLKDKKLFIVGEANHGSHEMFKVKESFIKYLAKDLALKDVIIEADFGSCLIINDYVTWKTEANPEELIKLINVWPYRTQEFADLISWMREFNKKKKAEKQINIWGMDMQQAYPALKVLQAELAKTAGHEVLAIPTFKNQMEEMQYTIDDSIFTRLSQLVNTTSPDKQPILNRCLEVVKMHKKNLELYKARSNYRDPYRDSCMAANVAWIYASLKADSKVFVWAHNSHIQKINNSSMREISMGSFLNNTFGKQAYFIGFDFNQGTYIYPHPREKPRTVTAHELHTIARLLDGEKFDLCFIPFTAANQAVLANAEGMQYNVGVVKGKHTELYDAIFFLNEVTPVKMLD</sequence>
<organism evidence="1 2">
    <name type="scientific">Adhaeribacter terrigena</name>
    <dbReference type="NCBI Taxonomy" id="2793070"/>
    <lineage>
        <taxon>Bacteria</taxon>
        <taxon>Pseudomonadati</taxon>
        <taxon>Bacteroidota</taxon>
        <taxon>Cytophagia</taxon>
        <taxon>Cytophagales</taxon>
        <taxon>Hymenobacteraceae</taxon>
        <taxon>Adhaeribacter</taxon>
    </lineage>
</organism>
<proteinExistence type="predicted"/>
<evidence type="ECO:0000313" key="2">
    <source>
        <dbReference type="Proteomes" id="UP000644147"/>
    </source>
</evidence>
<dbReference type="Pfam" id="PF05139">
    <property type="entry name" value="Erythro_esteras"/>
    <property type="match status" value="1"/>
</dbReference>
<dbReference type="Gene3D" id="1.20.1440.30">
    <property type="entry name" value="Biosynthetic Protein domain"/>
    <property type="match status" value="1"/>
</dbReference>
<accession>A0ABS1C1G1</accession>
<dbReference type="Proteomes" id="UP000644147">
    <property type="component" value="Unassembled WGS sequence"/>
</dbReference>
<dbReference type="InterPro" id="IPR007815">
    <property type="entry name" value="Emycin_Estase"/>
</dbReference>
<dbReference type="PANTHER" id="PTHR31299:SF0">
    <property type="entry name" value="ESTERASE, PUTATIVE (AFU_ORTHOLOGUE AFUA_1G05850)-RELATED"/>
    <property type="match status" value="1"/>
</dbReference>
<reference evidence="1 2" key="1">
    <citation type="submission" date="2020-12" db="EMBL/GenBank/DDBJ databases">
        <title>Bacterial novel species Adhaeribacter sp. BT258 isolated from soil.</title>
        <authorList>
            <person name="Jung H.-Y."/>
        </authorList>
    </citation>
    <scope>NUCLEOTIDE SEQUENCE [LARGE SCALE GENOMIC DNA]</scope>
    <source>
        <strain evidence="1 2">BT258</strain>
    </source>
</reference>
<gene>
    <name evidence="1" type="ORF">I5M27_09600</name>
</gene>
<dbReference type="Gene3D" id="3.40.1660.10">
    <property type="entry name" value="EreA-like (biosynthetic domain)"/>
    <property type="match status" value="1"/>
</dbReference>
<comment type="caution">
    <text evidence="1">The sequence shown here is derived from an EMBL/GenBank/DDBJ whole genome shotgun (WGS) entry which is preliminary data.</text>
</comment>
<evidence type="ECO:0000313" key="1">
    <source>
        <dbReference type="EMBL" id="MBK0403239.1"/>
    </source>
</evidence>
<dbReference type="PANTHER" id="PTHR31299">
    <property type="entry name" value="ESTERASE, PUTATIVE (AFU_ORTHOLOGUE AFUA_1G05850)-RELATED"/>
    <property type="match status" value="1"/>
</dbReference>
<keyword evidence="2" id="KW-1185">Reference proteome</keyword>
<dbReference type="RefSeq" id="WP_200505994.1">
    <property type="nucleotide sequence ID" value="NZ_JAEHFX010000004.1"/>
</dbReference>
<dbReference type="SUPFAM" id="SSF159501">
    <property type="entry name" value="EreA/ChaN-like"/>
    <property type="match status" value="1"/>
</dbReference>
<protein>
    <submittedName>
        <fullName evidence="1">Erythromycin esterase family protein</fullName>
    </submittedName>
</protein>